<evidence type="ECO:0000256" key="1">
    <source>
        <dbReference type="SAM" id="MobiDB-lite"/>
    </source>
</evidence>
<dbReference type="AlphaFoldDB" id="A0A7J9D9D3"/>
<evidence type="ECO:0000313" key="3">
    <source>
        <dbReference type="Proteomes" id="UP000593568"/>
    </source>
</evidence>
<proteinExistence type="predicted"/>
<feature type="region of interest" description="Disordered" evidence="1">
    <location>
        <begin position="1"/>
        <end position="51"/>
    </location>
</feature>
<reference evidence="2 3" key="1">
    <citation type="journal article" date="2019" name="Genome Biol. Evol.">
        <title>Insights into the evolution of the New World diploid cottons (Gossypium, subgenus Houzingenia) based on genome sequencing.</title>
        <authorList>
            <person name="Grover C.E."/>
            <person name="Arick M.A. 2nd"/>
            <person name="Thrash A."/>
            <person name="Conover J.L."/>
            <person name="Sanders W.S."/>
            <person name="Peterson D.G."/>
            <person name="Frelichowski J.E."/>
            <person name="Scheffler J.A."/>
            <person name="Scheffler B.E."/>
            <person name="Wendel J.F."/>
        </authorList>
    </citation>
    <scope>NUCLEOTIDE SEQUENCE [LARGE SCALE GENOMIC DNA]</scope>
    <source>
        <strain evidence="2">8</strain>
        <tissue evidence="2">Leaf</tissue>
    </source>
</reference>
<sequence length="180" mass="19520">MTGANGTFSLSSGTNNGGKAMKKVWLREDDPLDDPGDTMESNPTRGSRSFKDQLMENGQESKGNGMAVGKDDIVLTEGDFTTSEIDGVPSIKIGLNTLYNRVYALGKPEQPIHLMDIDNDYVKINNHQEGDKLKYHSEGGIAVSKLGSRDTPGSVDIKRIEASYNDIAILSNGYCDIKTS</sequence>
<keyword evidence="3" id="KW-1185">Reference proteome</keyword>
<protein>
    <submittedName>
        <fullName evidence="2">Uncharacterized protein</fullName>
    </submittedName>
</protein>
<comment type="caution">
    <text evidence="2">The sequence shown here is derived from an EMBL/GenBank/DDBJ whole genome shotgun (WGS) entry which is preliminary data.</text>
</comment>
<dbReference type="EMBL" id="JABEZW010000001">
    <property type="protein sequence ID" value="MBA0757312.1"/>
    <property type="molecule type" value="Genomic_DNA"/>
</dbReference>
<organism evidence="2 3">
    <name type="scientific">Gossypium trilobum</name>
    <dbReference type="NCBI Taxonomy" id="34281"/>
    <lineage>
        <taxon>Eukaryota</taxon>
        <taxon>Viridiplantae</taxon>
        <taxon>Streptophyta</taxon>
        <taxon>Embryophyta</taxon>
        <taxon>Tracheophyta</taxon>
        <taxon>Spermatophyta</taxon>
        <taxon>Magnoliopsida</taxon>
        <taxon>eudicotyledons</taxon>
        <taxon>Gunneridae</taxon>
        <taxon>Pentapetalae</taxon>
        <taxon>rosids</taxon>
        <taxon>malvids</taxon>
        <taxon>Malvales</taxon>
        <taxon>Malvaceae</taxon>
        <taxon>Malvoideae</taxon>
        <taxon>Gossypium</taxon>
    </lineage>
</organism>
<dbReference type="Proteomes" id="UP000593568">
    <property type="component" value="Unassembled WGS sequence"/>
</dbReference>
<accession>A0A7J9D9D3</accession>
<evidence type="ECO:0000313" key="2">
    <source>
        <dbReference type="EMBL" id="MBA0757312.1"/>
    </source>
</evidence>
<name>A0A7J9D9D3_9ROSI</name>
<feature type="compositionally biased region" description="Polar residues" evidence="1">
    <location>
        <begin position="1"/>
        <end position="14"/>
    </location>
</feature>
<gene>
    <name evidence="2" type="ORF">Gotri_020418</name>
</gene>